<proteinExistence type="predicted"/>
<reference evidence="1 2" key="1">
    <citation type="journal article" date="2018" name="Front. Plant Sci.">
        <title>Red Clover (Trifolium pratense) and Zigzag Clover (T. medium) - A Picture of Genomic Similarities and Differences.</title>
        <authorList>
            <person name="Dluhosova J."/>
            <person name="Istvanek J."/>
            <person name="Nedelnik J."/>
            <person name="Repkova J."/>
        </authorList>
    </citation>
    <scope>NUCLEOTIDE SEQUENCE [LARGE SCALE GENOMIC DNA]</scope>
    <source>
        <strain evidence="2">cv. 10/8</strain>
        <tissue evidence="1">Leaf</tissue>
    </source>
</reference>
<accession>A0A392UTP0</accession>
<feature type="non-terminal residue" evidence="1">
    <location>
        <position position="25"/>
    </location>
</feature>
<organism evidence="1 2">
    <name type="scientific">Trifolium medium</name>
    <dbReference type="NCBI Taxonomy" id="97028"/>
    <lineage>
        <taxon>Eukaryota</taxon>
        <taxon>Viridiplantae</taxon>
        <taxon>Streptophyta</taxon>
        <taxon>Embryophyta</taxon>
        <taxon>Tracheophyta</taxon>
        <taxon>Spermatophyta</taxon>
        <taxon>Magnoliopsida</taxon>
        <taxon>eudicotyledons</taxon>
        <taxon>Gunneridae</taxon>
        <taxon>Pentapetalae</taxon>
        <taxon>rosids</taxon>
        <taxon>fabids</taxon>
        <taxon>Fabales</taxon>
        <taxon>Fabaceae</taxon>
        <taxon>Papilionoideae</taxon>
        <taxon>50 kb inversion clade</taxon>
        <taxon>NPAAA clade</taxon>
        <taxon>Hologalegina</taxon>
        <taxon>IRL clade</taxon>
        <taxon>Trifolieae</taxon>
        <taxon>Trifolium</taxon>
    </lineage>
</organism>
<dbReference type="EMBL" id="LXQA010967836">
    <property type="protein sequence ID" value="MCI79177.1"/>
    <property type="molecule type" value="Genomic_DNA"/>
</dbReference>
<sequence length="25" mass="2759">MLSSSNFDARHSSLLALLNLAVRNE</sequence>
<evidence type="ECO:0000313" key="1">
    <source>
        <dbReference type="EMBL" id="MCI79177.1"/>
    </source>
</evidence>
<dbReference type="AlphaFoldDB" id="A0A392UTP0"/>
<gene>
    <name evidence="1" type="ORF">A2U01_0100448</name>
</gene>
<protein>
    <submittedName>
        <fullName evidence="1">Uncharacterized protein</fullName>
    </submittedName>
</protein>
<keyword evidence="2" id="KW-1185">Reference proteome</keyword>
<comment type="caution">
    <text evidence="1">The sequence shown here is derived from an EMBL/GenBank/DDBJ whole genome shotgun (WGS) entry which is preliminary data.</text>
</comment>
<name>A0A392UTP0_9FABA</name>
<evidence type="ECO:0000313" key="2">
    <source>
        <dbReference type="Proteomes" id="UP000265520"/>
    </source>
</evidence>
<dbReference type="Proteomes" id="UP000265520">
    <property type="component" value="Unassembled WGS sequence"/>
</dbReference>